<reference evidence="1 2" key="1">
    <citation type="submission" date="2017-02" db="EMBL/GenBank/DDBJ databases">
        <authorList>
            <person name="Peterson S.W."/>
        </authorList>
    </citation>
    <scope>NUCLEOTIDE SEQUENCE [LARGE SCALE GENOMIC DNA]</scope>
    <source>
        <strain evidence="1 2">DSM 25262</strain>
    </source>
</reference>
<dbReference type="OrthoDB" id="120520at2"/>
<organism evidence="1 2">
    <name type="scientific">Ohtaekwangia koreensis</name>
    <dbReference type="NCBI Taxonomy" id="688867"/>
    <lineage>
        <taxon>Bacteria</taxon>
        <taxon>Pseudomonadati</taxon>
        <taxon>Bacteroidota</taxon>
        <taxon>Cytophagia</taxon>
        <taxon>Cytophagales</taxon>
        <taxon>Fulvivirgaceae</taxon>
        <taxon>Ohtaekwangia</taxon>
    </lineage>
</organism>
<accession>A0A1T5JSJ0</accession>
<gene>
    <name evidence="1" type="ORF">SAMN05660236_1445</name>
</gene>
<dbReference type="RefSeq" id="WP_079685981.1">
    <property type="nucleotide sequence ID" value="NZ_FUZU01000001.1"/>
</dbReference>
<sequence length="207" mass="23572">MKIQIIFIVAFITILIPKVYGQAGFEQYYYVQDKEAVEFVPVVSFQAKNNWYAEARYNYEEKNTFSLYAGRKFSGECKKLMYSLTPIMGAVTGELDGGSAGMNVSAELEGVFFSSQSQYTFSPKDPTCDFLFSWSELGYEISSWFYLGVSMQHTRMLHTNTQIFEHGAVIGFEFGKWTIPVYSYNTFDRGRYFVLGINLGIGSKPAQ</sequence>
<name>A0A1T5JSJ0_9BACT</name>
<evidence type="ECO:0008006" key="3">
    <source>
        <dbReference type="Google" id="ProtNLM"/>
    </source>
</evidence>
<keyword evidence="2" id="KW-1185">Reference proteome</keyword>
<dbReference type="AlphaFoldDB" id="A0A1T5JSJ0"/>
<dbReference type="Proteomes" id="UP000190961">
    <property type="component" value="Unassembled WGS sequence"/>
</dbReference>
<proteinExistence type="predicted"/>
<protein>
    <recommendedName>
        <fullName evidence="3">Outer membrane protein beta-barrel domain-containing protein</fullName>
    </recommendedName>
</protein>
<dbReference type="EMBL" id="FUZU01000001">
    <property type="protein sequence ID" value="SKC54432.1"/>
    <property type="molecule type" value="Genomic_DNA"/>
</dbReference>
<evidence type="ECO:0000313" key="1">
    <source>
        <dbReference type="EMBL" id="SKC54432.1"/>
    </source>
</evidence>
<evidence type="ECO:0000313" key="2">
    <source>
        <dbReference type="Proteomes" id="UP000190961"/>
    </source>
</evidence>
<dbReference type="STRING" id="688867.SAMN05660236_1445"/>